<dbReference type="EMBL" id="MPUH01000199">
    <property type="protein sequence ID" value="OMJ86653.1"/>
    <property type="molecule type" value="Genomic_DNA"/>
</dbReference>
<evidence type="ECO:0000256" key="1">
    <source>
        <dbReference type="SAM" id="Coils"/>
    </source>
</evidence>
<name>A0A1R2CCD1_9CILI</name>
<keyword evidence="1" id="KW-0175">Coiled coil</keyword>
<dbReference type="Proteomes" id="UP000187209">
    <property type="component" value="Unassembled WGS sequence"/>
</dbReference>
<feature type="region of interest" description="Disordered" evidence="2">
    <location>
        <begin position="558"/>
        <end position="609"/>
    </location>
</feature>
<comment type="caution">
    <text evidence="3">The sequence shown here is derived from an EMBL/GenBank/DDBJ whole genome shotgun (WGS) entry which is preliminary data.</text>
</comment>
<proteinExistence type="predicted"/>
<organism evidence="3 4">
    <name type="scientific">Stentor coeruleus</name>
    <dbReference type="NCBI Taxonomy" id="5963"/>
    <lineage>
        <taxon>Eukaryota</taxon>
        <taxon>Sar</taxon>
        <taxon>Alveolata</taxon>
        <taxon>Ciliophora</taxon>
        <taxon>Postciliodesmatophora</taxon>
        <taxon>Heterotrichea</taxon>
        <taxon>Heterotrichida</taxon>
        <taxon>Stentoridae</taxon>
        <taxon>Stentor</taxon>
    </lineage>
</organism>
<feature type="region of interest" description="Disordered" evidence="2">
    <location>
        <begin position="522"/>
        <end position="542"/>
    </location>
</feature>
<evidence type="ECO:0000313" key="3">
    <source>
        <dbReference type="EMBL" id="OMJ86653.1"/>
    </source>
</evidence>
<keyword evidence="4" id="KW-1185">Reference proteome</keyword>
<feature type="coiled-coil region" evidence="1">
    <location>
        <begin position="237"/>
        <end position="370"/>
    </location>
</feature>
<reference evidence="3 4" key="1">
    <citation type="submission" date="2016-11" db="EMBL/GenBank/DDBJ databases">
        <title>The macronuclear genome of Stentor coeruleus: a giant cell with tiny introns.</title>
        <authorList>
            <person name="Slabodnick M."/>
            <person name="Ruby J.G."/>
            <person name="Reiff S.B."/>
            <person name="Swart E.C."/>
            <person name="Gosai S."/>
            <person name="Prabakaran S."/>
            <person name="Witkowska E."/>
            <person name="Larue G.E."/>
            <person name="Fisher S."/>
            <person name="Freeman R.M."/>
            <person name="Gunawardena J."/>
            <person name="Chu W."/>
            <person name="Stover N.A."/>
            <person name="Gregory B.D."/>
            <person name="Nowacki M."/>
            <person name="Derisi J."/>
            <person name="Roy S.W."/>
            <person name="Marshall W.F."/>
            <person name="Sood P."/>
        </authorList>
    </citation>
    <scope>NUCLEOTIDE SEQUENCE [LARGE SCALE GENOMIC DNA]</scope>
    <source>
        <strain evidence="3">WM001</strain>
    </source>
</reference>
<gene>
    <name evidence="3" type="ORF">SteCoe_11805</name>
</gene>
<sequence>MSILKVLKAEGIECDPSQLGCYIHHNDILQDIITPLTPDHSVCLPSEGYLKITLKSMSEDSTTIGTVVFSQDIIRKERFWLPLSGEEPLTHIPDIPESPMIQISIENCEHSCELSPESNIITVSDEENDWPRLRLQLKMQNFTIQELSSELQNTKEKLSLENNSKQQVEDKHQETLKEYSQFVCQAQEREKSMLRLLEQKDLEIAENINQALKLQGYLDRLLEDKRHLEEKLTCFKTVAANDETEILKQQVQNLKTELAHEDKRRQEMQEMLLQIGKEWRENEDQEKLNIENKLLKAEQEILRGKSAIQELNLEVEKRSDTIDKLSYEILVIKQDLDRSNQEKIEYESEINELKTQCEGFKNRISELEGEITVNNLSIQEGTECIESLTSSITILEKSLLESQKACDELAESLNEEKKLTIKLTEKYQHEKLYTERLNEQIIHERIINEKIRDEFRGPGIETLIENIYKGLKLENPVLKVGETYFLNEEEVVLERKTEYLIEVRTEIGNVPFIEFISCPRTPAQKKKNSQDSKTENEVESMSSCFSIDKDKSMFNADKVEKVEKSERNDKKEQKQKTVRVLGKVIGKLPLKDRNGRQGSVSVERKRPFK</sequence>
<evidence type="ECO:0000313" key="4">
    <source>
        <dbReference type="Proteomes" id="UP000187209"/>
    </source>
</evidence>
<accession>A0A1R2CCD1</accession>
<dbReference type="AlphaFoldDB" id="A0A1R2CCD1"/>
<evidence type="ECO:0000256" key="2">
    <source>
        <dbReference type="SAM" id="MobiDB-lite"/>
    </source>
</evidence>
<protein>
    <submittedName>
        <fullName evidence="3">Uncharacterized protein</fullName>
    </submittedName>
</protein>
<feature type="compositionally biased region" description="Basic and acidic residues" evidence="2">
    <location>
        <begin position="558"/>
        <end position="575"/>
    </location>
</feature>
<feature type="coiled-coil region" evidence="1">
    <location>
        <begin position="137"/>
        <end position="171"/>
    </location>
</feature>